<dbReference type="Proteomes" id="UP001303889">
    <property type="component" value="Unassembled WGS sequence"/>
</dbReference>
<evidence type="ECO:0000313" key="2">
    <source>
        <dbReference type="Proteomes" id="UP001303889"/>
    </source>
</evidence>
<reference evidence="1" key="2">
    <citation type="submission" date="2023-05" db="EMBL/GenBank/DDBJ databases">
        <authorList>
            <consortium name="Lawrence Berkeley National Laboratory"/>
            <person name="Steindorff A."/>
            <person name="Hensen N."/>
            <person name="Bonometti L."/>
            <person name="Westerberg I."/>
            <person name="Brannstrom I.O."/>
            <person name="Guillou S."/>
            <person name="Cros-Aarteil S."/>
            <person name="Calhoun S."/>
            <person name="Haridas S."/>
            <person name="Kuo A."/>
            <person name="Mondo S."/>
            <person name="Pangilinan J."/>
            <person name="Riley R."/>
            <person name="Labutti K."/>
            <person name="Andreopoulos B."/>
            <person name="Lipzen A."/>
            <person name="Chen C."/>
            <person name="Yanf M."/>
            <person name="Daum C."/>
            <person name="Ng V."/>
            <person name="Clum A."/>
            <person name="Ohm R."/>
            <person name="Martin F."/>
            <person name="Silar P."/>
            <person name="Natvig D."/>
            <person name="Lalanne C."/>
            <person name="Gautier V."/>
            <person name="Ament-Velasquez S.L."/>
            <person name="Kruys A."/>
            <person name="Hutchinson M.I."/>
            <person name="Powell A.J."/>
            <person name="Barry K."/>
            <person name="Miller A.N."/>
            <person name="Grigoriev I.V."/>
            <person name="Debuchy R."/>
            <person name="Gladieux P."/>
            <person name="Thoren M.H."/>
            <person name="Johannesson H."/>
        </authorList>
    </citation>
    <scope>NUCLEOTIDE SEQUENCE</scope>
    <source>
        <strain evidence="1">CBS 103.79</strain>
    </source>
</reference>
<gene>
    <name evidence="1" type="ORF">C8A05DRAFT_14516</name>
</gene>
<dbReference type="EMBL" id="MU855443">
    <property type="protein sequence ID" value="KAK3903525.1"/>
    <property type="molecule type" value="Genomic_DNA"/>
</dbReference>
<comment type="caution">
    <text evidence="1">The sequence shown here is derived from an EMBL/GenBank/DDBJ whole genome shotgun (WGS) entry which is preliminary data.</text>
</comment>
<dbReference type="AlphaFoldDB" id="A0AAN6MNA1"/>
<accession>A0AAN6MNA1</accession>
<reference evidence="1" key="1">
    <citation type="journal article" date="2023" name="Mol. Phylogenet. Evol.">
        <title>Genome-scale phylogeny and comparative genomics of the fungal order Sordariales.</title>
        <authorList>
            <person name="Hensen N."/>
            <person name="Bonometti L."/>
            <person name="Westerberg I."/>
            <person name="Brannstrom I.O."/>
            <person name="Guillou S."/>
            <person name="Cros-Aarteil S."/>
            <person name="Calhoun S."/>
            <person name="Haridas S."/>
            <person name="Kuo A."/>
            <person name="Mondo S."/>
            <person name="Pangilinan J."/>
            <person name="Riley R."/>
            <person name="LaButti K."/>
            <person name="Andreopoulos B."/>
            <person name="Lipzen A."/>
            <person name="Chen C."/>
            <person name="Yan M."/>
            <person name="Daum C."/>
            <person name="Ng V."/>
            <person name="Clum A."/>
            <person name="Steindorff A."/>
            <person name="Ohm R.A."/>
            <person name="Martin F."/>
            <person name="Silar P."/>
            <person name="Natvig D.O."/>
            <person name="Lalanne C."/>
            <person name="Gautier V."/>
            <person name="Ament-Velasquez S.L."/>
            <person name="Kruys A."/>
            <person name="Hutchinson M.I."/>
            <person name="Powell A.J."/>
            <person name="Barry K."/>
            <person name="Miller A.N."/>
            <person name="Grigoriev I.V."/>
            <person name="Debuchy R."/>
            <person name="Gladieux P."/>
            <person name="Hiltunen Thoren M."/>
            <person name="Johannesson H."/>
        </authorList>
    </citation>
    <scope>NUCLEOTIDE SEQUENCE</scope>
    <source>
        <strain evidence="1">CBS 103.79</strain>
    </source>
</reference>
<name>A0AAN6MNA1_9PEZI</name>
<protein>
    <submittedName>
        <fullName evidence="1">Uncharacterized protein</fullName>
    </submittedName>
</protein>
<organism evidence="1 2">
    <name type="scientific">Staphylotrichum tortipilum</name>
    <dbReference type="NCBI Taxonomy" id="2831512"/>
    <lineage>
        <taxon>Eukaryota</taxon>
        <taxon>Fungi</taxon>
        <taxon>Dikarya</taxon>
        <taxon>Ascomycota</taxon>
        <taxon>Pezizomycotina</taxon>
        <taxon>Sordariomycetes</taxon>
        <taxon>Sordariomycetidae</taxon>
        <taxon>Sordariales</taxon>
        <taxon>Chaetomiaceae</taxon>
        <taxon>Staphylotrichum</taxon>
    </lineage>
</organism>
<keyword evidence="2" id="KW-1185">Reference proteome</keyword>
<feature type="non-terminal residue" evidence="1">
    <location>
        <position position="1"/>
    </location>
</feature>
<sequence>GKQRPECAVQFGRQAFVKTVESQVKTMGRQSRGCRVEAQTCMKLACSLDGGISWCNDGVEAITRPCALIARDAMRVVTRCKHGIKRHSRNWAQGEIRDSDRSRVVVNQSGC</sequence>
<evidence type="ECO:0000313" key="1">
    <source>
        <dbReference type="EMBL" id="KAK3903525.1"/>
    </source>
</evidence>
<proteinExistence type="predicted"/>